<dbReference type="OrthoDB" id="10571563at2759"/>
<sequence length="463" mass="55267">MNTDPVCEICRIKITYDKAPFKLTCCNKNICWKCGEELTKKPRDPCPKCIKNLSLEKDIKLHQKIIQKEFDEIEPKINSHHLNNFKNHQKNLEKIHNYYTQQRDLQDFNTLNNTIRILRKDQDIKMTGYVNQVCTFQTKFRDFANKIKSPEFYHNNLDEAIDLINEYKIFFKFKIEIDALSSTKIDEFCQTSLTNALNEKSLESLKFLLDYKDLINEHFTRNYFLLNNYQEFFKLLKENFEPVFENKWPVTPDMLTKRLKSKIENDEKFIKILLEVKLMHIETERTKLFNVLKHIYELIDTFYEEIRDLKETNQVKYDEVVFKIEHFLKYEFIDVELNSEMLEDFFYFENLIQKCSFKNFKNLFSDKFKIADYAQEVINDYVSNKDKRKTLRTLKKTGELMDTFTIGFDIAKMFSYTILIGISFANLKACPYKGFLLPLTMILLGVIGLLFTSTRFTISILST</sequence>
<comment type="caution">
    <text evidence="2">The sequence shown here is derived from an EMBL/GenBank/DDBJ whole genome shotgun (WGS) entry which is preliminary data.</text>
</comment>
<gene>
    <name evidence="2" type="ORF">OXX778_LOCUS13667</name>
</gene>
<protein>
    <recommendedName>
        <fullName evidence="4">RING-type domain-containing protein</fullName>
    </recommendedName>
</protein>
<dbReference type="Proteomes" id="UP000663879">
    <property type="component" value="Unassembled WGS sequence"/>
</dbReference>
<evidence type="ECO:0000313" key="3">
    <source>
        <dbReference type="Proteomes" id="UP000663879"/>
    </source>
</evidence>
<keyword evidence="3" id="KW-1185">Reference proteome</keyword>
<organism evidence="2 3">
    <name type="scientific">Brachionus calyciflorus</name>
    <dbReference type="NCBI Taxonomy" id="104777"/>
    <lineage>
        <taxon>Eukaryota</taxon>
        <taxon>Metazoa</taxon>
        <taxon>Spiralia</taxon>
        <taxon>Gnathifera</taxon>
        <taxon>Rotifera</taxon>
        <taxon>Eurotatoria</taxon>
        <taxon>Monogononta</taxon>
        <taxon>Pseudotrocha</taxon>
        <taxon>Ploima</taxon>
        <taxon>Brachionidae</taxon>
        <taxon>Brachionus</taxon>
    </lineage>
</organism>
<dbReference type="EMBL" id="CAJNOC010002667">
    <property type="protein sequence ID" value="CAF0945613.1"/>
    <property type="molecule type" value="Genomic_DNA"/>
</dbReference>
<reference evidence="2" key="1">
    <citation type="submission" date="2021-02" db="EMBL/GenBank/DDBJ databases">
        <authorList>
            <person name="Nowell W R."/>
        </authorList>
    </citation>
    <scope>NUCLEOTIDE SEQUENCE</scope>
    <source>
        <strain evidence="2">Ploen Becks lab</strain>
    </source>
</reference>
<evidence type="ECO:0000313" key="2">
    <source>
        <dbReference type="EMBL" id="CAF0945613.1"/>
    </source>
</evidence>
<name>A0A814CQW6_9BILA</name>
<accession>A0A814CQW6</accession>
<evidence type="ECO:0000256" key="1">
    <source>
        <dbReference type="SAM" id="Phobius"/>
    </source>
</evidence>
<keyword evidence="1" id="KW-0812">Transmembrane</keyword>
<dbReference type="AlphaFoldDB" id="A0A814CQW6"/>
<keyword evidence="1" id="KW-0472">Membrane</keyword>
<evidence type="ECO:0008006" key="4">
    <source>
        <dbReference type="Google" id="ProtNLM"/>
    </source>
</evidence>
<keyword evidence="1" id="KW-1133">Transmembrane helix</keyword>
<feature type="transmembrane region" description="Helical" evidence="1">
    <location>
        <begin position="435"/>
        <end position="458"/>
    </location>
</feature>
<proteinExistence type="predicted"/>